<proteinExistence type="predicted"/>
<dbReference type="PANTHER" id="PTHR45904">
    <property type="entry name" value="TRNA (URACIL-5-)-METHYLTRANSFERASE"/>
    <property type="match status" value="1"/>
</dbReference>
<evidence type="ECO:0000313" key="3">
    <source>
        <dbReference type="Proteomes" id="UP000008237"/>
    </source>
</evidence>
<feature type="compositionally biased region" description="Polar residues" evidence="1">
    <location>
        <begin position="933"/>
        <end position="944"/>
    </location>
</feature>
<feature type="compositionally biased region" description="Polar residues" evidence="1">
    <location>
        <begin position="1140"/>
        <end position="1159"/>
    </location>
</feature>
<dbReference type="Proteomes" id="UP000008237">
    <property type="component" value="Unassembled WGS sequence"/>
</dbReference>
<dbReference type="SUPFAM" id="SSF53335">
    <property type="entry name" value="S-adenosyl-L-methionine-dependent methyltransferases"/>
    <property type="match status" value="1"/>
</dbReference>
<protein>
    <submittedName>
        <fullName evidence="2">Putative methyltransferase CXorf34</fullName>
    </submittedName>
</protein>
<dbReference type="PANTHER" id="PTHR45904:SF2">
    <property type="entry name" value="TRNA (URACIL-5-)-METHYLTRANSFERASE HOMOLOG A"/>
    <property type="match status" value="1"/>
</dbReference>
<dbReference type="GO" id="GO:0008168">
    <property type="term" value="F:methyltransferase activity"/>
    <property type="evidence" value="ECO:0007669"/>
    <property type="project" value="UniProtKB-KW"/>
</dbReference>
<dbReference type="InParanoid" id="E2BFR4"/>
<feature type="region of interest" description="Disordered" evidence="1">
    <location>
        <begin position="1092"/>
        <end position="1223"/>
    </location>
</feature>
<feature type="compositionally biased region" description="Low complexity" evidence="1">
    <location>
        <begin position="878"/>
        <end position="888"/>
    </location>
</feature>
<dbReference type="OrthoDB" id="10250660at2759"/>
<feature type="compositionally biased region" description="Polar residues" evidence="1">
    <location>
        <begin position="211"/>
        <end position="220"/>
    </location>
</feature>
<dbReference type="STRING" id="610380.E2BFR4"/>
<accession>E2BFR4</accession>
<evidence type="ECO:0000313" key="2">
    <source>
        <dbReference type="EMBL" id="EFN85452.1"/>
    </source>
</evidence>
<feature type="compositionally biased region" description="Polar residues" evidence="1">
    <location>
        <begin position="804"/>
        <end position="822"/>
    </location>
</feature>
<reference evidence="2 3" key="1">
    <citation type="journal article" date="2010" name="Science">
        <title>Genomic comparison of the ants Camponotus floridanus and Harpegnathos saltator.</title>
        <authorList>
            <person name="Bonasio R."/>
            <person name="Zhang G."/>
            <person name="Ye C."/>
            <person name="Mutti N.S."/>
            <person name="Fang X."/>
            <person name="Qin N."/>
            <person name="Donahue G."/>
            <person name="Yang P."/>
            <person name="Li Q."/>
            <person name="Li C."/>
            <person name="Zhang P."/>
            <person name="Huang Z."/>
            <person name="Berger S.L."/>
            <person name="Reinberg D."/>
            <person name="Wang J."/>
            <person name="Liebig J."/>
        </authorList>
    </citation>
    <scope>NUCLEOTIDE SEQUENCE [LARGE SCALE GENOMIC DNA]</scope>
    <source>
        <strain evidence="2 3">R22 G/1</strain>
    </source>
</reference>
<feature type="compositionally biased region" description="Polar residues" evidence="1">
    <location>
        <begin position="1270"/>
        <end position="1281"/>
    </location>
</feature>
<feature type="compositionally biased region" description="Low complexity" evidence="1">
    <location>
        <begin position="1033"/>
        <end position="1052"/>
    </location>
</feature>
<dbReference type="GO" id="GO:0032259">
    <property type="term" value="P:methylation"/>
    <property type="evidence" value="ECO:0007669"/>
    <property type="project" value="UniProtKB-KW"/>
</dbReference>
<evidence type="ECO:0000256" key="1">
    <source>
        <dbReference type="SAM" id="MobiDB-lite"/>
    </source>
</evidence>
<gene>
    <name evidence="2" type="ORF">EAI_14796</name>
</gene>
<feature type="region of interest" description="Disordered" evidence="1">
    <location>
        <begin position="803"/>
        <end position="1060"/>
    </location>
</feature>
<keyword evidence="2" id="KW-0489">Methyltransferase</keyword>
<sequence>MEAMNCDKSEDAVQQSDNTPQESDNIMEQDESITEQSTSTMKESESIAQESDSAVKSENIAQESDNAVESEGIVQESADNAVESESIVQESNNAVESESIVQESDNAVEFESIAQESDNAVEQMDTTEANPKTTGILKDIQTTVKEEDKSESFVKSYKPVWCLEPTSAWGVNTNNMSEFPSFVLRAVKIFENFLQTTISPSQDKAAAASDESPSNDTSTDADAKENEVQKQKWMWLLVRCNSMDELMLFATGKNISRNTMDRLKQIYESGPGKDCNVKSLYCKSMNKCANNKIITNTTFLVGAEALDEVVGSLKVQLSPKTNFWSNAAGALNVAKAVMDMLKPTPKVTVLEIGCGIGVIGLMMASKCLEVIGVDSPSEIEEAEMTCDLNNITNVSFVMGSPADVVNKISAAVKNRVTYAIVNANTNMGRAVEVMTCLRKLTSLRRIVMVTTLTKQSVRAVLELARPIEDGLGHPFMPIRACVVDTLPIGPHFETVILMEHRLMHRLTQPWFLKILEEESKSLENTRALEKEINNSGVDNAETQLKKNPLANVDVTKKSKLARKTSPVKSDLSSPSKGKIRLKRENESPEIIEIPKKTKKFDKPVFNKSWKQHDAAAKKKNWHDKSTLRINPLFEKKTATNKDQIDLRTKLSSNRIDADLVQKVNESREILEAAKEKLSGPSPTVDATTAKELQNVLTMVLEQTNKLQNQLPRSVWDRIAPPESAQDAIQVKKELDDDPLLKGRFVQETHAQDILITTANKEYMETDVKPTIYKKYHNLAPAEPDTTLPVEVRSNEKVTVYQRFANKNKQQNQGNSWNRNKAFNRSRWSDVETTRKPTSPMRKQNSPFKHRISSPRRLSPKRSPPRRASSPTRRHLSSDRPVSSPSSSSYQGRNSQMHRDYSPQRRPMLSTSSGGRREMSPPRRHVSPMDRPVSATQQMSWRQPSLSPPRRQMSPMRMFSSSTRQVSMMRRPASPVRHRPMSPTRRQMSPKRRSMSPADRMISPSRSRGMMSPRNQSPVRHPSPHRMPSGQEFSSPPKRQQSPPRRQSPPQNRFADEWDIPNRGAIEQGIWQRSINERASENIWLDKRQTATSGNWQPLSDNNRYHKSQTQQQERSWDMRDSHADSWSSTQPLAKSDVKESWSQNLNNSRWSGPSRSGNSGDDWDNIEKESSRKETWTDTDMPRWSGREEQPQSNDSWNQADKDDWNDLPEDARDPWGDDVGGNVGLKERWLNIDNQIVVTTTWPSDKREPWLKAKDNWQNKSQAFPAKQPCQSSSNMSMNDSRWLAPNETNKKASSTNWQGGGGANTGMWQQSSANYNFQSQRSFNTTTFKERR</sequence>
<feature type="compositionally biased region" description="Low complexity" evidence="1">
    <location>
        <begin position="999"/>
        <end position="1013"/>
    </location>
</feature>
<feature type="compositionally biased region" description="Polar residues" evidence="1">
    <location>
        <begin position="1308"/>
        <end position="1334"/>
    </location>
</feature>
<dbReference type="OMA" id="NSWNRNK"/>
<keyword evidence="2" id="KW-0808">Transferase</keyword>
<feature type="compositionally biased region" description="Polar residues" evidence="1">
    <location>
        <begin position="566"/>
        <end position="575"/>
    </location>
</feature>
<feature type="compositionally biased region" description="Basic residues" evidence="1">
    <location>
        <begin position="847"/>
        <end position="864"/>
    </location>
</feature>
<feature type="compositionally biased region" description="Basic and acidic residues" evidence="1">
    <location>
        <begin position="1200"/>
        <end position="1216"/>
    </location>
</feature>
<feature type="compositionally biased region" description="Basic and acidic residues" evidence="1">
    <location>
        <begin position="1114"/>
        <end position="1123"/>
    </location>
</feature>
<organism evidence="3">
    <name type="scientific">Harpegnathos saltator</name>
    <name type="common">Jerdon's jumping ant</name>
    <dbReference type="NCBI Taxonomy" id="610380"/>
    <lineage>
        <taxon>Eukaryota</taxon>
        <taxon>Metazoa</taxon>
        <taxon>Ecdysozoa</taxon>
        <taxon>Arthropoda</taxon>
        <taxon>Hexapoda</taxon>
        <taxon>Insecta</taxon>
        <taxon>Pterygota</taxon>
        <taxon>Neoptera</taxon>
        <taxon>Endopterygota</taxon>
        <taxon>Hymenoptera</taxon>
        <taxon>Apocrita</taxon>
        <taxon>Aculeata</taxon>
        <taxon>Formicoidea</taxon>
        <taxon>Formicidae</taxon>
        <taxon>Ponerinae</taxon>
        <taxon>Ponerini</taxon>
        <taxon>Harpegnathos</taxon>
    </lineage>
</organism>
<dbReference type="GO" id="GO:0003723">
    <property type="term" value="F:RNA binding"/>
    <property type="evidence" value="ECO:0007669"/>
    <property type="project" value="TreeGrafter"/>
</dbReference>
<dbReference type="CDD" id="cd02440">
    <property type="entry name" value="AdoMet_MTases"/>
    <property type="match status" value="1"/>
</dbReference>
<feature type="compositionally biased region" description="Polar residues" evidence="1">
    <location>
        <begin position="34"/>
        <end position="67"/>
    </location>
</feature>
<feature type="region of interest" description="Disordered" evidence="1">
    <location>
        <begin position="201"/>
        <end position="226"/>
    </location>
</feature>
<name>E2BFR4_HARSA</name>
<dbReference type="InterPro" id="IPR029063">
    <property type="entry name" value="SAM-dependent_MTases_sf"/>
</dbReference>
<dbReference type="Gene3D" id="3.40.50.150">
    <property type="entry name" value="Vaccinia Virus protein VP39"/>
    <property type="match status" value="1"/>
</dbReference>
<keyword evidence="3" id="KW-1185">Reference proteome</keyword>
<feature type="region of interest" description="Disordered" evidence="1">
    <location>
        <begin position="553"/>
        <end position="584"/>
    </location>
</feature>
<feature type="compositionally biased region" description="Basic and acidic residues" evidence="1">
    <location>
        <begin position="1"/>
        <end position="11"/>
    </location>
</feature>
<dbReference type="EMBL" id="GL448039">
    <property type="protein sequence ID" value="EFN85452.1"/>
    <property type="molecule type" value="Genomic_DNA"/>
</dbReference>
<feature type="compositionally biased region" description="Basic and acidic residues" evidence="1">
    <location>
        <begin position="1165"/>
        <end position="1176"/>
    </location>
</feature>
<feature type="compositionally biased region" description="Polar residues" evidence="1">
    <location>
        <begin position="86"/>
        <end position="101"/>
    </location>
</feature>
<feature type="compositionally biased region" description="Polar residues" evidence="1">
    <location>
        <begin position="12"/>
        <end position="24"/>
    </location>
</feature>
<feature type="compositionally biased region" description="Polar residues" evidence="1">
    <location>
        <begin position="1092"/>
        <end position="1113"/>
    </location>
</feature>
<feature type="region of interest" description="Disordered" evidence="1">
    <location>
        <begin position="1264"/>
        <end position="1334"/>
    </location>
</feature>
<dbReference type="InterPro" id="IPR045850">
    <property type="entry name" value="TRM2_met"/>
</dbReference>
<feature type="region of interest" description="Disordered" evidence="1">
    <location>
        <begin position="1"/>
        <end position="101"/>
    </location>
</feature>